<dbReference type="OrthoDB" id="6718861at2759"/>
<dbReference type="SUPFAM" id="SSF51735">
    <property type="entry name" value="NAD(P)-binding Rossmann-fold domains"/>
    <property type="match status" value="1"/>
</dbReference>
<sequence length="75" mass="8123">MAQNSQHLQWTNAEVNAKLQDIMTSCYNICAGAGARWSNDTPELQGKVAPSLLASANVAGFIQVADAMRAQGDWW</sequence>
<proteinExistence type="predicted"/>
<dbReference type="GO" id="GO:0004354">
    <property type="term" value="F:glutamate dehydrogenase (NADP+) activity"/>
    <property type="evidence" value="ECO:0007669"/>
    <property type="project" value="TreeGrafter"/>
</dbReference>
<dbReference type="EMBL" id="BPQB01000124">
    <property type="protein sequence ID" value="GJE99901.1"/>
    <property type="molecule type" value="Genomic_DNA"/>
</dbReference>
<dbReference type="Gene3D" id="1.10.285.10">
    <property type="entry name" value="Glutamate Dehydrogenase, chain A, domain 3"/>
    <property type="match status" value="1"/>
</dbReference>
<dbReference type="InterPro" id="IPR006096">
    <property type="entry name" value="Glu/Leu/Phe/Val/Trp_DH_C"/>
</dbReference>
<dbReference type="PANTHER" id="PTHR43571:SF1">
    <property type="entry name" value="NADP-SPECIFIC GLUTAMATE DEHYDROGENASE 1-RELATED"/>
    <property type="match status" value="1"/>
</dbReference>
<dbReference type="GO" id="GO:0005829">
    <property type="term" value="C:cytosol"/>
    <property type="evidence" value="ECO:0007669"/>
    <property type="project" value="TreeGrafter"/>
</dbReference>
<keyword evidence="3" id="KW-1185">Reference proteome</keyword>
<dbReference type="InterPro" id="IPR050724">
    <property type="entry name" value="Glu_Leu_Phe_Val_DH"/>
</dbReference>
<accession>A0A9P3GSA7</accession>
<evidence type="ECO:0000313" key="3">
    <source>
        <dbReference type="Proteomes" id="UP000703269"/>
    </source>
</evidence>
<comment type="caution">
    <text evidence="2">The sequence shown here is derived from an EMBL/GenBank/DDBJ whole genome shotgun (WGS) entry which is preliminary data.</text>
</comment>
<feature type="domain" description="Glutamate/phenylalanine/leucine/valine/L-tryptophan dehydrogenase C-terminal" evidence="1">
    <location>
        <begin position="1"/>
        <end position="72"/>
    </location>
</feature>
<name>A0A9P3GSA7_9APHY</name>
<organism evidence="2 3">
    <name type="scientific">Phanerochaete sordida</name>
    <dbReference type="NCBI Taxonomy" id="48140"/>
    <lineage>
        <taxon>Eukaryota</taxon>
        <taxon>Fungi</taxon>
        <taxon>Dikarya</taxon>
        <taxon>Basidiomycota</taxon>
        <taxon>Agaricomycotina</taxon>
        <taxon>Agaricomycetes</taxon>
        <taxon>Polyporales</taxon>
        <taxon>Phanerochaetaceae</taxon>
        <taxon>Phanerochaete</taxon>
    </lineage>
</organism>
<reference evidence="2 3" key="1">
    <citation type="submission" date="2021-08" db="EMBL/GenBank/DDBJ databases">
        <title>Draft Genome Sequence of Phanerochaete sordida strain YK-624.</title>
        <authorList>
            <person name="Mori T."/>
            <person name="Dohra H."/>
            <person name="Suzuki T."/>
            <person name="Kawagishi H."/>
            <person name="Hirai H."/>
        </authorList>
    </citation>
    <scope>NUCLEOTIDE SEQUENCE [LARGE SCALE GENOMIC DNA]</scope>
    <source>
        <strain evidence="2 3">YK-624</strain>
    </source>
</reference>
<evidence type="ECO:0000259" key="1">
    <source>
        <dbReference type="Pfam" id="PF00208"/>
    </source>
</evidence>
<gene>
    <name evidence="2" type="ORF">PsYK624_161760</name>
</gene>
<dbReference type="AlphaFoldDB" id="A0A9P3GSA7"/>
<protein>
    <recommendedName>
        <fullName evidence="1">Glutamate/phenylalanine/leucine/valine/L-tryptophan dehydrogenase C-terminal domain-containing protein</fullName>
    </recommendedName>
</protein>
<dbReference type="Proteomes" id="UP000703269">
    <property type="component" value="Unassembled WGS sequence"/>
</dbReference>
<dbReference type="PANTHER" id="PTHR43571">
    <property type="entry name" value="NADP-SPECIFIC GLUTAMATE DEHYDROGENASE 1-RELATED"/>
    <property type="match status" value="1"/>
</dbReference>
<evidence type="ECO:0000313" key="2">
    <source>
        <dbReference type="EMBL" id="GJE99901.1"/>
    </source>
</evidence>
<dbReference type="Pfam" id="PF00208">
    <property type="entry name" value="ELFV_dehydrog"/>
    <property type="match status" value="1"/>
</dbReference>
<dbReference type="InterPro" id="IPR036291">
    <property type="entry name" value="NAD(P)-bd_dom_sf"/>
</dbReference>
<dbReference type="GO" id="GO:0006537">
    <property type="term" value="P:glutamate biosynthetic process"/>
    <property type="evidence" value="ECO:0007669"/>
    <property type="project" value="TreeGrafter"/>
</dbReference>